<reference evidence="10" key="1">
    <citation type="submission" date="2016-01" db="EMBL/GenBank/DDBJ databases">
        <title>Reference transcriptome for the parasite Schistocephalus solidus: insights into the molecular evolution of parasitism.</title>
        <authorList>
            <person name="Hebert F.O."/>
            <person name="Grambauer S."/>
            <person name="Barber I."/>
            <person name="Landry C.R."/>
            <person name="Aubin-Horth N."/>
        </authorList>
    </citation>
    <scope>NUCLEOTIDE SEQUENCE</scope>
</reference>
<dbReference type="SUPFAM" id="SSF48371">
    <property type="entry name" value="ARM repeat"/>
    <property type="match status" value="1"/>
</dbReference>
<dbReference type="GO" id="GO:0000793">
    <property type="term" value="C:condensed chromosome"/>
    <property type="evidence" value="ECO:0007669"/>
    <property type="project" value="TreeGrafter"/>
</dbReference>
<dbReference type="Pfam" id="PF12719">
    <property type="entry name" value="Cnd3"/>
    <property type="match status" value="1"/>
</dbReference>
<keyword evidence="4" id="KW-0132">Cell division</keyword>
<name>A0A0X3Q5I4_SCHSO</name>
<dbReference type="InterPro" id="IPR011989">
    <property type="entry name" value="ARM-like"/>
</dbReference>
<dbReference type="InterPro" id="IPR027165">
    <property type="entry name" value="CND3"/>
</dbReference>
<keyword evidence="6" id="KW-0226">DNA condensation</keyword>
<dbReference type="EMBL" id="GEEE01004137">
    <property type="protein sequence ID" value="JAP59088.1"/>
    <property type="molecule type" value="Transcribed_RNA"/>
</dbReference>
<feature type="compositionally biased region" description="Low complexity" evidence="8">
    <location>
        <begin position="1015"/>
        <end position="1032"/>
    </location>
</feature>
<proteinExistence type="inferred from homology"/>
<organism evidence="10">
    <name type="scientific">Schistocephalus solidus</name>
    <name type="common">Tapeworm</name>
    <dbReference type="NCBI Taxonomy" id="70667"/>
    <lineage>
        <taxon>Eukaryota</taxon>
        <taxon>Metazoa</taxon>
        <taxon>Spiralia</taxon>
        <taxon>Lophotrochozoa</taxon>
        <taxon>Platyhelminthes</taxon>
        <taxon>Cestoda</taxon>
        <taxon>Eucestoda</taxon>
        <taxon>Diphyllobothriidea</taxon>
        <taxon>Diphyllobothriidae</taxon>
        <taxon>Schistocephalus</taxon>
    </lineage>
</organism>
<evidence type="ECO:0000259" key="9">
    <source>
        <dbReference type="PROSITE" id="PS50151"/>
    </source>
</evidence>
<evidence type="ECO:0000256" key="3">
    <source>
        <dbReference type="ARBA" id="ARBA00022454"/>
    </source>
</evidence>
<keyword evidence="7" id="KW-0131">Cell cycle</keyword>
<keyword evidence="3" id="KW-0158">Chromosome</keyword>
<keyword evidence="5" id="KW-0498">Mitosis</keyword>
<dbReference type="PANTHER" id="PTHR14418">
    <property type="entry name" value="CONDENSIN COMPLEX SUBUNIT 3-RELATED"/>
    <property type="match status" value="1"/>
</dbReference>
<comment type="similarity">
    <text evidence="2">Belongs to the CND3 (condensin subunit 3) family.</text>
</comment>
<feature type="compositionally biased region" description="Polar residues" evidence="8">
    <location>
        <begin position="1273"/>
        <end position="1287"/>
    </location>
</feature>
<dbReference type="GO" id="GO:0007076">
    <property type="term" value="P:mitotic chromosome condensation"/>
    <property type="evidence" value="ECO:0007669"/>
    <property type="project" value="InterPro"/>
</dbReference>
<accession>A0A0X3Q5I4</accession>
<feature type="domain" description="UVR" evidence="9">
    <location>
        <begin position="615"/>
        <end position="650"/>
    </location>
</feature>
<dbReference type="GO" id="GO:0051301">
    <property type="term" value="P:cell division"/>
    <property type="evidence" value="ECO:0007669"/>
    <property type="project" value="UniProtKB-KW"/>
</dbReference>
<feature type="non-terminal residue" evidence="10">
    <location>
        <position position="1"/>
    </location>
</feature>
<dbReference type="GO" id="GO:0005737">
    <property type="term" value="C:cytoplasm"/>
    <property type="evidence" value="ECO:0007669"/>
    <property type="project" value="TreeGrafter"/>
</dbReference>
<comment type="subcellular location">
    <subcellularLocation>
        <location evidence="1">Chromosome</location>
    </subcellularLocation>
</comment>
<dbReference type="InterPro" id="IPR001943">
    <property type="entry name" value="UVR_dom"/>
</dbReference>
<feature type="region of interest" description="Disordered" evidence="8">
    <location>
        <begin position="558"/>
        <end position="607"/>
    </location>
</feature>
<evidence type="ECO:0000256" key="7">
    <source>
        <dbReference type="ARBA" id="ARBA00023306"/>
    </source>
</evidence>
<feature type="compositionally biased region" description="Low complexity" evidence="8">
    <location>
        <begin position="1142"/>
        <end position="1153"/>
    </location>
</feature>
<dbReference type="InterPro" id="IPR016024">
    <property type="entry name" value="ARM-type_fold"/>
</dbReference>
<evidence type="ECO:0000256" key="1">
    <source>
        <dbReference type="ARBA" id="ARBA00004286"/>
    </source>
</evidence>
<feature type="compositionally biased region" description="Basic and acidic residues" evidence="8">
    <location>
        <begin position="594"/>
        <end position="607"/>
    </location>
</feature>
<evidence type="ECO:0000256" key="4">
    <source>
        <dbReference type="ARBA" id="ARBA00022618"/>
    </source>
</evidence>
<feature type="compositionally biased region" description="Polar residues" evidence="8">
    <location>
        <begin position="580"/>
        <end position="593"/>
    </location>
</feature>
<dbReference type="Gene3D" id="1.25.10.10">
    <property type="entry name" value="Leucine-rich Repeat Variant"/>
    <property type="match status" value="1"/>
</dbReference>
<dbReference type="PROSITE" id="PS50151">
    <property type="entry name" value="UVR"/>
    <property type="match status" value="1"/>
</dbReference>
<dbReference type="PANTHER" id="PTHR14418:SF5">
    <property type="entry name" value="CONDENSIN COMPLEX SUBUNIT 3"/>
    <property type="match status" value="1"/>
</dbReference>
<dbReference type="GO" id="GO:0000796">
    <property type="term" value="C:condensin complex"/>
    <property type="evidence" value="ECO:0007669"/>
    <property type="project" value="InterPro"/>
</dbReference>
<evidence type="ECO:0000256" key="5">
    <source>
        <dbReference type="ARBA" id="ARBA00022776"/>
    </source>
</evidence>
<evidence type="ECO:0000256" key="2">
    <source>
        <dbReference type="ARBA" id="ARBA00006533"/>
    </source>
</evidence>
<dbReference type="InterPro" id="IPR025977">
    <property type="entry name" value="Cnd3_C"/>
</dbReference>
<evidence type="ECO:0000256" key="6">
    <source>
        <dbReference type="ARBA" id="ARBA00023067"/>
    </source>
</evidence>
<sequence length="1287" mass="143663">RVLSGNNVLSPMRFFPFSPSSQFCYPSRVPFNQLRRIIGFSAFFGNRPFPSLKLYFSTQPKAATRVEMAASSPMINIFEECQETKLSHERLCDSLLALYKQMPFSHFAEEFFELCRYSLVSSERSTYRECTIDFIVRFVIHATNQTSTSGTEETTKKRLLIKMFLFCFKYHECADPAPRFRCTQLISKLLRVMDPQSCLPMELFDAIRRVLLQRSQDVKRSVRIQAIYGLARLQNPLDKDCPVVAALLWLARHDKIPEVRHKALVALILTTVTLPYVLERCRDVSKAVRKAAFGILTERSVLRPLSIAQRISIIQDGLTDPSSEVQKAAEGLLRAWFEVADEDPILLLRRLDTEGVPKTSALCLERLLLILGEEALTSMINKWTTGYLDERHLPRQETCSVECVFFWRVVVEHLQQWSEESNSSENTRLSRHQASALLESMVPSVEDYVNFVTQRVNSLLELLCADVDYNENMVEAECVLEHVFEFCDALDLSDEFGRRRLCDALRGWLVSPKVPPRLVGPLLARCFHLNPNVRSCVQMVAESISELLDLAEEACSPAEQSAGSQEMRSQSTEKRGGTTSGHWTNRPSSNTARQKGDDQPKANKRSLHDKVSQLRMQINELNASILKSIDAGDYERAATLRDQCARLEEERTALGQQISGVDSGRSFPTNAHSPLLVSIKDEPDAIEIIDTEEEEEEEDDDQIAVPHLKLIQAQLRYLGRLPSDVILKANKMVLFTLQKSSTLWCLPPSLRSLVYSILLPSIQHQDFVIRKEALLALGLTCTMDLALTKQYLSLFYEAIKFDHKAIAVTAINCLVDIFILFGLRPFLTVAETLDGAQCEITDLILLNTKETSRDANNSNENVHLSLRLLSPLLRFLDVELPLKKEPPKLFSHKLKKQISFNFDTDLCAASAIGLAKLFLFDRIISGQILSLLLLLWIHPFTANNSTLSQTLGVFFTDFAFSRVERQACLAGAILPTLNGILSAPASSPLAEVDPGRLVSLLARLTDTSYLVGATSTASTSGSQSAETESSGAPHSENPHHDDLALKLSRAAIASTNPAQVRIYARMLCQLRLSLNKPTLHRSLLTMANTLFERADRHSRLPLYRFKKNISDCISASGLESSLACLPEGTSADGLNSSGGGHSSDTNSTPSTPSIELVTPSGQMEHWDLERRSLPHAQRHLAFLDRSPHSDWLLYPNDEEDAEEDADVLPFKASVFASPLPVQNIQRPSSSTTCITQSRKQAPNAVAGGPHLALSFCLTPPTASSLPTQPPRNTPQSRLNGTLSDVDE</sequence>
<feature type="region of interest" description="Disordered" evidence="8">
    <location>
        <begin position="1260"/>
        <end position="1287"/>
    </location>
</feature>
<evidence type="ECO:0000313" key="10">
    <source>
        <dbReference type="EMBL" id="JAP59088.1"/>
    </source>
</evidence>
<feature type="region of interest" description="Disordered" evidence="8">
    <location>
        <begin position="1015"/>
        <end position="1040"/>
    </location>
</feature>
<feature type="region of interest" description="Disordered" evidence="8">
    <location>
        <begin position="1133"/>
        <end position="1157"/>
    </location>
</feature>
<protein>
    <submittedName>
        <fullName evidence="10">Condensin complex subunit 3</fullName>
    </submittedName>
</protein>
<evidence type="ECO:0000256" key="8">
    <source>
        <dbReference type="SAM" id="MobiDB-lite"/>
    </source>
</evidence>
<gene>
    <name evidence="10" type="primary">CND3</name>
    <name evidence="10" type="ORF">TR168228</name>
</gene>
<feature type="compositionally biased region" description="Polar residues" evidence="8">
    <location>
        <begin position="558"/>
        <end position="570"/>
    </location>
</feature>